<evidence type="ECO:0000256" key="1">
    <source>
        <dbReference type="ARBA" id="ARBA00002791"/>
    </source>
</evidence>
<dbReference type="GO" id="GO:0018279">
    <property type="term" value="P:protein N-linked glycosylation via asparagine"/>
    <property type="evidence" value="ECO:0007669"/>
    <property type="project" value="TreeGrafter"/>
</dbReference>
<dbReference type="Gene3D" id="3.40.30.10">
    <property type="entry name" value="Glutaredoxin"/>
    <property type="match status" value="1"/>
</dbReference>
<evidence type="ECO:0000256" key="9">
    <source>
        <dbReference type="SAM" id="Phobius"/>
    </source>
</evidence>
<evidence type="ECO:0000256" key="3">
    <source>
        <dbReference type="ARBA" id="ARBA00009561"/>
    </source>
</evidence>
<comment type="similarity">
    <text evidence="3">Belongs to the OST3/OST6 family.</text>
</comment>
<feature type="transmembrane region" description="Helical" evidence="9">
    <location>
        <begin position="179"/>
        <end position="198"/>
    </location>
</feature>
<dbReference type="Pfam" id="PF04756">
    <property type="entry name" value="OST3_OST6"/>
    <property type="match status" value="1"/>
</dbReference>
<evidence type="ECO:0000256" key="7">
    <source>
        <dbReference type="ARBA" id="ARBA00022989"/>
    </source>
</evidence>
<keyword evidence="8 9" id="KW-0472">Membrane</keyword>
<dbReference type="STRING" id="133383.A0A1R0GRV6"/>
<evidence type="ECO:0000256" key="6">
    <source>
        <dbReference type="ARBA" id="ARBA00022824"/>
    </source>
</evidence>
<feature type="transmembrane region" description="Helical" evidence="9">
    <location>
        <begin position="256"/>
        <end position="277"/>
    </location>
</feature>
<evidence type="ECO:0000256" key="5">
    <source>
        <dbReference type="ARBA" id="ARBA00022729"/>
    </source>
</evidence>
<dbReference type="PANTHER" id="PTHR12692:SF0">
    <property type="entry name" value="GH11935P"/>
    <property type="match status" value="1"/>
</dbReference>
<keyword evidence="5" id="KW-0732">Signal</keyword>
<organism evidence="10 11">
    <name type="scientific">Smittium mucronatum</name>
    <dbReference type="NCBI Taxonomy" id="133383"/>
    <lineage>
        <taxon>Eukaryota</taxon>
        <taxon>Fungi</taxon>
        <taxon>Fungi incertae sedis</taxon>
        <taxon>Zoopagomycota</taxon>
        <taxon>Kickxellomycotina</taxon>
        <taxon>Harpellomycetes</taxon>
        <taxon>Harpellales</taxon>
        <taxon>Legeriomycetaceae</taxon>
        <taxon>Smittium</taxon>
    </lineage>
</organism>
<keyword evidence="4 9" id="KW-0812">Transmembrane</keyword>
<proteinExistence type="inferred from homology"/>
<dbReference type="OrthoDB" id="67566at2759"/>
<evidence type="ECO:0000256" key="4">
    <source>
        <dbReference type="ARBA" id="ARBA00022692"/>
    </source>
</evidence>
<comment type="subcellular location">
    <subcellularLocation>
        <location evidence="2">Endoplasmic reticulum membrane</location>
        <topology evidence="2">Multi-pass membrane protein</topology>
    </subcellularLocation>
</comment>
<evidence type="ECO:0000256" key="2">
    <source>
        <dbReference type="ARBA" id="ARBA00004477"/>
    </source>
</evidence>
<evidence type="ECO:0000313" key="10">
    <source>
        <dbReference type="EMBL" id="OLY79631.1"/>
    </source>
</evidence>
<keyword evidence="6" id="KW-0256">Endoplasmic reticulum</keyword>
<dbReference type="InterPro" id="IPR021149">
    <property type="entry name" value="OligosaccharylTrfase_OST3/OST6"/>
</dbReference>
<dbReference type="PANTHER" id="PTHR12692">
    <property type="entry name" value="DOLICHYL-DIPHOSPHOOLIGOSACCHARIDE--PROTEIN GLYCOSYLTRANSFERASE-RELATED"/>
    <property type="match status" value="1"/>
</dbReference>
<feature type="transmembrane region" description="Helical" evidence="9">
    <location>
        <begin position="224"/>
        <end position="244"/>
    </location>
</feature>
<gene>
    <name evidence="10" type="ORF">AYI68_g6294</name>
</gene>
<dbReference type="InterPro" id="IPR036249">
    <property type="entry name" value="Thioredoxin-like_sf"/>
</dbReference>
<dbReference type="AlphaFoldDB" id="A0A1R0GRV6"/>
<sequence>MQKLRDSDQFGFPEINEQDFIDLVQSPNDFNLVILLTTLDESLGCSRCQEIQPEINAISNYWKTSENKDDLFFVYVEAKNSIEVFRKLQISDPPRLLSFPSKTKTKNENMKPGEMRLTSGSDAVKISKALNQALGYEFGISRPFDYLDFAYKGLQVIMGAAFLYLAFTNISLVKDMVKNLFLAGIMMFVVSMNSGYVWTHIKNPPYMNGGGSNKYFAPGMQDQLGVETLIISSLYGTCATIVIFMIKRVPKIKNEYVQSAVMIVAMIALVVAASYVFSDYAIKNSGYPFRILIK</sequence>
<dbReference type="EMBL" id="LSSL01004228">
    <property type="protein sequence ID" value="OLY79631.1"/>
    <property type="molecule type" value="Genomic_DNA"/>
</dbReference>
<comment type="function">
    <text evidence="1">Subunit of the oligosaccharyl transferase (OST) complex that catalyzes the initial transfer of a defined glycan (Glc(3)Man(9)GlcNAc(2) in eukaryotes) from the lipid carrier dolichol-pyrophosphate to an asparagine residue within an Asn-X-Ser/Thr consensus motif in nascent polypeptide chains, the first step in protein N-glycosylation. N-glycosylation occurs cotranslationally and the complex associates with the Sec61 complex at the channel-forming translocon complex that mediates protein translocation across the endoplasmic reticulum (ER). All subunits are required for a maximal enzyme activity.</text>
</comment>
<protein>
    <submittedName>
        <fullName evidence="10">Magnesium transporter protein 1</fullName>
    </submittedName>
</protein>
<comment type="caution">
    <text evidence="10">The sequence shown here is derived from an EMBL/GenBank/DDBJ whole genome shotgun (WGS) entry which is preliminary data.</text>
</comment>
<evidence type="ECO:0000256" key="8">
    <source>
        <dbReference type="ARBA" id="ARBA00023136"/>
    </source>
</evidence>
<accession>A0A1R0GRV6</accession>
<keyword evidence="11" id="KW-1185">Reference proteome</keyword>
<reference evidence="10 11" key="1">
    <citation type="journal article" date="2016" name="Mol. Biol. Evol.">
        <title>Genome-Wide Survey of Gut Fungi (Harpellales) Reveals the First Horizontally Transferred Ubiquitin Gene from a Mosquito Host.</title>
        <authorList>
            <person name="Wang Y."/>
            <person name="White M.M."/>
            <person name="Kvist S."/>
            <person name="Moncalvo J.M."/>
        </authorList>
    </citation>
    <scope>NUCLEOTIDE SEQUENCE [LARGE SCALE GENOMIC DNA]</scope>
    <source>
        <strain evidence="10 11">ALG-7-W6</strain>
    </source>
</reference>
<evidence type="ECO:0000313" key="11">
    <source>
        <dbReference type="Proteomes" id="UP000187455"/>
    </source>
</evidence>
<dbReference type="Proteomes" id="UP000187455">
    <property type="component" value="Unassembled WGS sequence"/>
</dbReference>
<feature type="transmembrane region" description="Helical" evidence="9">
    <location>
        <begin position="149"/>
        <end position="167"/>
    </location>
</feature>
<keyword evidence="7 9" id="KW-1133">Transmembrane helix</keyword>
<dbReference type="GO" id="GO:0008250">
    <property type="term" value="C:oligosaccharyltransferase complex"/>
    <property type="evidence" value="ECO:0007669"/>
    <property type="project" value="TreeGrafter"/>
</dbReference>
<dbReference type="SUPFAM" id="SSF52833">
    <property type="entry name" value="Thioredoxin-like"/>
    <property type="match status" value="1"/>
</dbReference>
<name>A0A1R0GRV6_9FUNG</name>